<dbReference type="PROSITE" id="PS51257">
    <property type="entry name" value="PROKAR_LIPOPROTEIN"/>
    <property type="match status" value="1"/>
</dbReference>
<keyword evidence="1" id="KW-0812">Transmembrane</keyword>
<protein>
    <submittedName>
        <fullName evidence="2">Uncharacterized protein</fullName>
    </submittedName>
</protein>
<reference evidence="2 3" key="1">
    <citation type="submission" date="2018-08" db="EMBL/GenBank/DDBJ databases">
        <title>A genome reference for cultivated species of the human gut microbiota.</title>
        <authorList>
            <person name="Zou Y."/>
            <person name="Xue W."/>
            <person name="Luo G."/>
        </authorList>
    </citation>
    <scope>NUCLEOTIDE SEQUENCE [LARGE SCALE GENOMIC DNA]</scope>
    <source>
        <strain evidence="2 3">AF22-12AC</strain>
    </source>
</reference>
<keyword evidence="1" id="KW-0472">Membrane</keyword>
<proteinExistence type="predicted"/>
<comment type="caution">
    <text evidence="2">The sequence shown here is derived from an EMBL/GenBank/DDBJ whole genome shotgun (WGS) entry which is preliminary data.</text>
</comment>
<gene>
    <name evidence="2" type="ORF">DWX93_06630</name>
</gene>
<dbReference type="AlphaFoldDB" id="A0A395VCS9"/>
<keyword evidence="1" id="KW-1133">Transmembrane helix</keyword>
<organism evidence="2 3">
    <name type="scientific">Roseburia hominis</name>
    <dbReference type="NCBI Taxonomy" id="301301"/>
    <lineage>
        <taxon>Bacteria</taxon>
        <taxon>Bacillati</taxon>
        <taxon>Bacillota</taxon>
        <taxon>Clostridia</taxon>
        <taxon>Lachnospirales</taxon>
        <taxon>Lachnospiraceae</taxon>
        <taxon>Roseburia</taxon>
    </lineage>
</organism>
<feature type="transmembrane region" description="Helical" evidence="1">
    <location>
        <begin position="21"/>
        <end position="54"/>
    </location>
</feature>
<evidence type="ECO:0000313" key="3">
    <source>
        <dbReference type="Proteomes" id="UP000266172"/>
    </source>
</evidence>
<evidence type="ECO:0000313" key="2">
    <source>
        <dbReference type="EMBL" id="RGS41318.1"/>
    </source>
</evidence>
<accession>A0A395VCS9</accession>
<evidence type="ECO:0000256" key="1">
    <source>
        <dbReference type="SAM" id="Phobius"/>
    </source>
</evidence>
<dbReference type="Proteomes" id="UP000266172">
    <property type="component" value="Unassembled WGS sequence"/>
</dbReference>
<dbReference type="EMBL" id="QRVL01000003">
    <property type="protein sequence ID" value="RGS41318.1"/>
    <property type="molecule type" value="Genomic_DNA"/>
</dbReference>
<name>A0A395VCS9_9FIRM</name>
<dbReference type="RefSeq" id="WP_118097071.1">
    <property type="nucleotide sequence ID" value="NZ_QRVL01000003.1"/>
</dbReference>
<sequence length="164" mass="19175">MHEKLVIVPRKKSTVKKILNVVWFVLACLCFLFAMWVPILFAVPAIIFAVIWYFQAFRSDIEYEYTYYDGEFRFARIKAKRKRKGLGRVQMEDVLALAPKGDRSVYKYENDNSLACKDLTSGESGTKIYELVFKGEKGINRYEFEPDEEMLDAVMVKYPRAVIK</sequence>